<evidence type="ECO:0000313" key="4">
    <source>
        <dbReference type="Proteomes" id="UP001614394"/>
    </source>
</evidence>
<evidence type="ECO:0000313" key="3">
    <source>
        <dbReference type="EMBL" id="MFI9099238.1"/>
    </source>
</evidence>
<dbReference type="InterPro" id="IPR029051">
    <property type="entry name" value="DUF4352"/>
</dbReference>
<dbReference type="InterPro" id="IPR029050">
    <property type="entry name" value="Immunoprotect_excell_Ig-like"/>
</dbReference>
<dbReference type="Pfam" id="PF11611">
    <property type="entry name" value="DUF4352"/>
    <property type="match status" value="1"/>
</dbReference>
<dbReference type="Gene3D" id="2.60.40.1240">
    <property type="match status" value="1"/>
</dbReference>
<organism evidence="3 4">
    <name type="scientific">Streptomyces fildesensis</name>
    <dbReference type="NCBI Taxonomy" id="375757"/>
    <lineage>
        <taxon>Bacteria</taxon>
        <taxon>Bacillati</taxon>
        <taxon>Actinomycetota</taxon>
        <taxon>Actinomycetes</taxon>
        <taxon>Kitasatosporales</taxon>
        <taxon>Streptomycetaceae</taxon>
        <taxon>Streptomyces</taxon>
    </lineage>
</organism>
<sequence length="83" mass="8613">MSVTVTNNSSKTINVNPLYFAITDANGTKHAAELGMDEDQIATVDLAPGENVIGTVTGKGKFKAKTVSFTDGLIGKAVRANVS</sequence>
<dbReference type="Proteomes" id="UP001614394">
    <property type="component" value="Unassembled WGS sequence"/>
</dbReference>
<keyword evidence="1" id="KW-0732">Signal</keyword>
<comment type="caution">
    <text evidence="3">The sequence shown here is derived from an EMBL/GenBank/DDBJ whole genome shotgun (WGS) entry which is preliminary data.</text>
</comment>
<dbReference type="RefSeq" id="WP_399643513.1">
    <property type="nucleotide sequence ID" value="NZ_JBITYG010000001.1"/>
</dbReference>
<evidence type="ECO:0000259" key="2">
    <source>
        <dbReference type="Pfam" id="PF11611"/>
    </source>
</evidence>
<dbReference type="EMBL" id="JBITYG010000001">
    <property type="protein sequence ID" value="MFI9099238.1"/>
    <property type="molecule type" value="Genomic_DNA"/>
</dbReference>
<feature type="domain" description="DUF4352" evidence="2">
    <location>
        <begin position="2"/>
        <end position="57"/>
    </location>
</feature>
<name>A0ABW8BYJ4_9ACTN</name>
<protein>
    <submittedName>
        <fullName evidence="3">DUF4352 domain-containing protein</fullName>
    </submittedName>
</protein>
<reference evidence="3 4" key="1">
    <citation type="submission" date="2024-10" db="EMBL/GenBank/DDBJ databases">
        <title>The Natural Products Discovery Center: Release of the First 8490 Sequenced Strains for Exploring Actinobacteria Biosynthetic Diversity.</title>
        <authorList>
            <person name="Kalkreuter E."/>
            <person name="Kautsar S.A."/>
            <person name="Yang D."/>
            <person name="Bader C.D."/>
            <person name="Teijaro C.N."/>
            <person name="Fluegel L."/>
            <person name="Davis C.M."/>
            <person name="Simpson J.R."/>
            <person name="Lauterbach L."/>
            <person name="Steele A.D."/>
            <person name="Gui C."/>
            <person name="Meng S."/>
            <person name="Li G."/>
            <person name="Viehrig K."/>
            <person name="Ye F."/>
            <person name="Su P."/>
            <person name="Kiefer A.F."/>
            <person name="Nichols A."/>
            <person name="Cepeda A.J."/>
            <person name="Yan W."/>
            <person name="Fan B."/>
            <person name="Jiang Y."/>
            <person name="Adhikari A."/>
            <person name="Zheng C.-J."/>
            <person name="Schuster L."/>
            <person name="Cowan T.M."/>
            <person name="Smanski M.J."/>
            <person name="Chevrette M.G."/>
            <person name="De Carvalho L.P.S."/>
            <person name="Shen B."/>
        </authorList>
    </citation>
    <scope>NUCLEOTIDE SEQUENCE [LARGE SCALE GENOMIC DNA]</scope>
    <source>
        <strain evidence="3 4">NPDC053399</strain>
    </source>
</reference>
<keyword evidence="4" id="KW-1185">Reference proteome</keyword>
<accession>A0ABW8BYJ4</accession>
<proteinExistence type="predicted"/>
<gene>
    <name evidence="3" type="ORF">ACIGXA_01845</name>
</gene>
<evidence type="ECO:0000256" key="1">
    <source>
        <dbReference type="ARBA" id="ARBA00022729"/>
    </source>
</evidence>